<reference evidence="2 3" key="1">
    <citation type="journal article" date="2019" name="Sci. Rep.">
        <title>Nanopore sequencing improves the draft genome of the human pathogenic amoeba Naegleria fowleri.</title>
        <authorList>
            <person name="Liechti N."/>
            <person name="Schurch N."/>
            <person name="Bruggmann R."/>
            <person name="Wittwer M."/>
        </authorList>
    </citation>
    <scope>NUCLEOTIDE SEQUENCE [LARGE SCALE GENOMIC DNA]</scope>
    <source>
        <strain evidence="2 3">ATCC 30894</strain>
    </source>
</reference>
<protein>
    <recommendedName>
        <fullName evidence="1">BTB domain-containing protein</fullName>
    </recommendedName>
</protein>
<dbReference type="InterPro" id="IPR011333">
    <property type="entry name" value="SKP1/BTB/POZ_sf"/>
</dbReference>
<dbReference type="SMART" id="SM00248">
    <property type="entry name" value="ANK"/>
    <property type="match status" value="2"/>
</dbReference>
<dbReference type="VEuPathDB" id="AmoebaDB:NF0098640"/>
<gene>
    <name evidence="2" type="ORF">FDP41_012859</name>
</gene>
<dbReference type="Gene3D" id="1.25.40.20">
    <property type="entry name" value="Ankyrin repeat-containing domain"/>
    <property type="match status" value="1"/>
</dbReference>
<comment type="caution">
    <text evidence="2">The sequence shown here is derived from an EMBL/GenBank/DDBJ whole genome shotgun (WGS) entry which is preliminary data.</text>
</comment>
<proteinExistence type="predicted"/>
<evidence type="ECO:0000313" key="3">
    <source>
        <dbReference type="Proteomes" id="UP000444721"/>
    </source>
</evidence>
<feature type="domain" description="BTB" evidence="1">
    <location>
        <begin position="395"/>
        <end position="449"/>
    </location>
</feature>
<keyword evidence="3" id="KW-1185">Reference proteome</keyword>
<name>A0A6A5C218_NAEFO</name>
<dbReference type="OrthoDB" id="194358at2759"/>
<dbReference type="AlphaFoldDB" id="A0A6A5C218"/>
<dbReference type="InterPro" id="IPR002110">
    <property type="entry name" value="Ankyrin_rpt"/>
</dbReference>
<dbReference type="EMBL" id="VFQX01000016">
    <property type="protein sequence ID" value="KAF0981071.1"/>
    <property type="molecule type" value="Genomic_DNA"/>
</dbReference>
<dbReference type="RefSeq" id="XP_044565784.1">
    <property type="nucleotide sequence ID" value="XM_044703424.1"/>
</dbReference>
<dbReference type="PROSITE" id="PS50097">
    <property type="entry name" value="BTB"/>
    <property type="match status" value="1"/>
</dbReference>
<accession>A0A6A5C218</accession>
<dbReference type="Pfam" id="PF00651">
    <property type="entry name" value="BTB"/>
    <property type="match status" value="1"/>
</dbReference>
<sequence>MYLTLKSAIDYVKTGQAEILQPFINDLSSFINECKQITGYETLLYKACDREHVEVVKLLLQVKGIDVNKGLNSPLYIACKHNNMEIIHLLLSHPNIIVDHRACSVAINEHGIDLEALQLNIKMSSSVLNDPANSRKFIYAKFYNYQHLRQVPLVNKSDRDTLFEGSTTSNIVAFTPLVKLMAPSFYTKVLTNKEFIESLDFTEEQIVQNIIDSLIYGGPNDLSSITNTHTTNEKTENTLSPLESLKLKMKVVFILNQVEGDFKKLKIEAVKSVISQVKFENILHVLDLIHIMLQRELKYFFEQDSTTNSESLCHNTNNNNTRCAFRKIKEYCLDYIGTNAGHDEGYSIYVENDERMTQYAMSVIKRKTIQPQSINEAPFMISNTLFFDLYHSGNTDFEIKLMSGKTVKCHKTVLSSKNPFFECLFSGNWLLDLEEKYTDEMEYIVQYCYGFVEQPSQHLVVPLIKKAHEHDMKDLVEILVRKELSLTLDNFAYVVEELSAYLEEPAFEQVIFKFACQNRMLLYGKVDPQALPPKLQLCLAYEQ</sequence>
<dbReference type="VEuPathDB" id="AmoebaDB:FDP41_012859"/>
<dbReference type="InterPro" id="IPR036770">
    <property type="entry name" value="Ankyrin_rpt-contain_sf"/>
</dbReference>
<dbReference type="SUPFAM" id="SSF48403">
    <property type="entry name" value="Ankyrin repeat"/>
    <property type="match status" value="1"/>
</dbReference>
<dbReference type="GeneID" id="68120074"/>
<organism evidence="2 3">
    <name type="scientific">Naegleria fowleri</name>
    <name type="common">Brain eating amoeba</name>
    <dbReference type="NCBI Taxonomy" id="5763"/>
    <lineage>
        <taxon>Eukaryota</taxon>
        <taxon>Discoba</taxon>
        <taxon>Heterolobosea</taxon>
        <taxon>Tetramitia</taxon>
        <taxon>Eutetramitia</taxon>
        <taxon>Vahlkampfiidae</taxon>
        <taxon>Naegleria</taxon>
    </lineage>
</organism>
<dbReference type="Gene3D" id="3.30.710.10">
    <property type="entry name" value="Potassium Channel Kv1.1, Chain A"/>
    <property type="match status" value="1"/>
</dbReference>
<dbReference type="VEuPathDB" id="AmoebaDB:NfTy_079820"/>
<evidence type="ECO:0000313" key="2">
    <source>
        <dbReference type="EMBL" id="KAF0981071.1"/>
    </source>
</evidence>
<dbReference type="InterPro" id="IPR000210">
    <property type="entry name" value="BTB/POZ_dom"/>
</dbReference>
<dbReference type="Proteomes" id="UP000444721">
    <property type="component" value="Unassembled WGS sequence"/>
</dbReference>
<dbReference type="SUPFAM" id="SSF54695">
    <property type="entry name" value="POZ domain"/>
    <property type="match status" value="1"/>
</dbReference>
<evidence type="ECO:0000259" key="1">
    <source>
        <dbReference type="PROSITE" id="PS50097"/>
    </source>
</evidence>
<dbReference type="CDD" id="cd18186">
    <property type="entry name" value="BTB_POZ_ZBTB_KLHL-like"/>
    <property type="match status" value="1"/>
</dbReference>
<dbReference type="Pfam" id="PF12796">
    <property type="entry name" value="Ank_2"/>
    <property type="match status" value="1"/>
</dbReference>